<dbReference type="GO" id="GO:0005763">
    <property type="term" value="C:mitochondrial small ribosomal subunit"/>
    <property type="evidence" value="ECO:0007669"/>
    <property type="project" value="TreeGrafter"/>
</dbReference>
<feature type="region of interest" description="Disordered" evidence="2">
    <location>
        <begin position="220"/>
        <end position="247"/>
    </location>
</feature>
<keyword evidence="1" id="KW-0175">Coiled coil</keyword>
<dbReference type="VEuPathDB" id="FungiDB:SCHCODRAFT_02610174"/>
<evidence type="ECO:0000313" key="4">
    <source>
        <dbReference type="Proteomes" id="UP000007431"/>
    </source>
</evidence>
<dbReference type="STRING" id="578458.D8PK26"/>
<dbReference type="PANTHER" id="PTHR28158:SF1">
    <property type="entry name" value="SMALL RIBOSOMAL SUBUNIT PROTEIN MS45"/>
    <property type="match status" value="1"/>
</dbReference>
<evidence type="ECO:0000256" key="1">
    <source>
        <dbReference type="SAM" id="Coils"/>
    </source>
</evidence>
<accession>D8PK26</accession>
<sequence length="247" mass="28320">MNPSFRPPPPISDAKKELMWTLFQQDPDANSQLNLSRKFGVSLKRVDAILRLKGLEHDLKSQEKETGDKVQTPLVQTGFQKGMEVLLGSEQAQINANKYALQSQPDPTYYNQSEADQLELEENRDAQRQRYVRMYWESIPEDGREPVVPAALKHAQEDAIRHSRNAERAKEKLVPKIPETFELRRPEKVQVIQAREKAPLEFKDVGAKFLDVERELQRLKTSQTKRRKRASVAQAVNTAVPPRANLS</sequence>
<dbReference type="InParanoid" id="D8PK26"/>
<dbReference type="PANTHER" id="PTHR28158">
    <property type="entry name" value="37S RIBOSOMAL PROTEIN S35, MITOCHONDRIAL"/>
    <property type="match status" value="1"/>
</dbReference>
<name>D8PK26_SCHCM</name>
<dbReference type="KEGG" id="scm:SCHCO_02610174"/>
<proteinExistence type="predicted"/>
<organism evidence="4">
    <name type="scientific">Schizophyllum commune (strain H4-8 / FGSC 9210)</name>
    <name type="common">Split gill fungus</name>
    <dbReference type="NCBI Taxonomy" id="578458"/>
    <lineage>
        <taxon>Eukaryota</taxon>
        <taxon>Fungi</taxon>
        <taxon>Dikarya</taxon>
        <taxon>Basidiomycota</taxon>
        <taxon>Agaricomycotina</taxon>
        <taxon>Agaricomycetes</taxon>
        <taxon>Agaricomycetidae</taxon>
        <taxon>Agaricales</taxon>
        <taxon>Schizophyllaceae</taxon>
        <taxon>Schizophyllum</taxon>
    </lineage>
</organism>
<dbReference type="AlphaFoldDB" id="D8PK26"/>
<keyword evidence="4" id="KW-1185">Reference proteome</keyword>
<dbReference type="eggNOG" id="ENOG502S81B">
    <property type="taxonomic scope" value="Eukaryota"/>
</dbReference>
<dbReference type="GeneID" id="9585140"/>
<dbReference type="OrthoDB" id="10052321at2759"/>
<reference evidence="3 4" key="1">
    <citation type="journal article" date="2010" name="Nat. Biotechnol.">
        <title>Genome sequence of the model mushroom Schizophyllum commune.</title>
        <authorList>
            <person name="Ohm R.A."/>
            <person name="de Jong J.F."/>
            <person name="Lugones L.G."/>
            <person name="Aerts A."/>
            <person name="Kothe E."/>
            <person name="Stajich J.E."/>
            <person name="de Vries R.P."/>
            <person name="Record E."/>
            <person name="Levasseur A."/>
            <person name="Baker S.E."/>
            <person name="Bartholomew K.A."/>
            <person name="Coutinho P.M."/>
            <person name="Erdmann S."/>
            <person name="Fowler T.J."/>
            <person name="Gathman A.C."/>
            <person name="Lombard V."/>
            <person name="Henrissat B."/>
            <person name="Knabe N."/>
            <person name="Kuees U."/>
            <person name="Lilly W.W."/>
            <person name="Lindquist E."/>
            <person name="Lucas S."/>
            <person name="Magnuson J.K."/>
            <person name="Piumi F."/>
            <person name="Raudaskoski M."/>
            <person name="Salamov A."/>
            <person name="Schmutz J."/>
            <person name="Schwarze F.W.M.R."/>
            <person name="vanKuyk P.A."/>
            <person name="Horton J.S."/>
            <person name="Grigoriev I.V."/>
            <person name="Woesten H.A.B."/>
        </authorList>
    </citation>
    <scope>NUCLEOTIDE SEQUENCE [LARGE SCALE GENOMIC DNA]</scope>
    <source>
        <strain evidence="4">H4-8 / FGSC 9210</strain>
    </source>
</reference>
<feature type="coiled-coil region" evidence="1">
    <location>
        <begin position="110"/>
        <end position="172"/>
    </location>
</feature>
<dbReference type="GO" id="GO:0032543">
    <property type="term" value="P:mitochondrial translation"/>
    <property type="evidence" value="ECO:0007669"/>
    <property type="project" value="TreeGrafter"/>
</dbReference>
<gene>
    <name evidence="3" type="ORF">SCHCODRAFT_64938</name>
</gene>
<dbReference type="InterPro" id="IPR021036">
    <property type="entry name" value="Ribosomal_mS45"/>
</dbReference>
<dbReference type="HOGENOM" id="CLU_068719_0_0_1"/>
<dbReference type="OMA" id="KYKEPHR"/>
<dbReference type="Proteomes" id="UP000007431">
    <property type="component" value="Unassembled WGS sequence"/>
</dbReference>
<protein>
    <submittedName>
        <fullName evidence="3">Expressed protein</fullName>
    </submittedName>
</protein>
<dbReference type="EMBL" id="GL377302">
    <property type="protein sequence ID" value="EFJ03950.1"/>
    <property type="molecule type" value="Genomic_DNA"/>
</dbReference>
<evidence type="ECO:0000313" key="3">
    <source>
        <dbReference type="EMBL" id="EFJ03950.1"/>
    </source>
</evidence>
<evidence type="ECO:0000256" key="2">
    <source>
        <dbReference type="SAM" id="MobiDB-lite"/>
    </source>
</evidence>
<dbReference type="GO" id="GO:0003735">
    <property type="term" value="F:structural constituent of ribosome"/>
    <property type="evidence" value="ECO:0007669"/>
    <property type="project" value="TreeGrafter"/>
</dbReference>
<dbReference type="Pfam" id="PF12298">
    <property type="entry name" value="Bot1p"/>
    <property type="match status" value="1"/>
</dbReference>